<evidence type="ECO:0000313" key="2">
    <source>
        <dbReference type="Proteomes" id="UP000759537"/>
    </source>
</evidence>
<accession>A0A9P5K0Z4</accession>
<gene>
    <name evidence="1" type="ORF">DFH94DRAFT_759567</name>
</gene>
<dbReference type="EMBL" id="WHVB01000016">
    <property type="protein sequence ID" value="KAF8475158.1"/>
    <property type="molecule type" value="Genomic_DNA"/>
</dbReference>
<protein>
    <submittedName>
        <fullName evidence="1">Uncharacterized protein</fullName>
    </submittedName>
</protein>
<name>A0A9P5K0Z4_9AGAM</name>
<dbReference type="OrthoDB" id="3269405at2759"/>
<dbReference type="Proteomes" id="UP000759537">
    <property type="component" value="Unassembled WGS sequence"/>
</dbReference>
<proteinExistence type="predicted"/>
<dbReference type="AlphaFoldDB" id="A0A9P5K0Z4"/>
<comment type="caution">
    <text evidence="1">The sequence shown here is derived from an EMBL/GenBank/DDBJ whole genome shotgun (WGS) entry which is preliminary data.</text>
</comment>
<sequence>MFGRRDAGFFIESLLNVNVRDVFVVENVPGWHNALMVPNPSIDDGRYVAIAPNNQPLWLLDIIPQPMYHVVPQKIWTPPNQSDWRRYVEQASLRMPVFFIQNDGAIGLPLVRALSGQRALLRGGDTPAPLGGGHSTQIRIAWPGYESWERQIQIRDQTRQRNEITLERFVKLVAGVVDRFLTVAASTPAPDSFWRVGPGGITSNNVIIVGAVQVSAGGWMPILQVSNPTPLAPTPHYYPVHA</sequence>
<reference evidence="1" key="1">
    <citation type="submission" date="2019-10" db="EMBL/GenBank/DDBJ databases">
        <authorList>
            <consortium name="DOE Joint Genome Institute"/>
            <person name="Kuo A."/>
            <person name="Miyauchi S."/>
            <person name="Kiss E."/>
            <person name="Drula E."/>
            <person name="Kohler A."/>
            <person name="Sanchez-Garcia M."/>
            <person name="Andreopoulos B."/>
            <person name="Barry K.W."/>
            <person name="Bonito G."/>
            <person name="Buee M."/>
            <person name="Carver A."/>
            <person name="Chen C."/>
            <person name="Cichocki N."/>
            <person name="Clum A."/>
            <person name="Culley D."/>
            <person name="Crous P.W."/>
            <person name="Fauchery L."/>
            <person name="Girlanda M."/>
            <person name="Hayes R."/>
            <person name="Keri Z."/>
            <person name="LaButti K."/>
            <person name="Lipzen A."/>
            <person name="Lombard V."/>
            <person name="Magnuson J."/>
            <person name="Maillard F."/>
            <person name="Morin E."/>
            <person name="Murat C."/>
            <person name="Nolan M."/>
            <person name="Ohm R."/>
            <person name="Pangilinan J."/>
            <person name="Pereira M."/>
            <person name="Perotto S."/>
            <person name="Peter M."/>
            <person name="Riley R."/>
            <person name="Sitrit Y."/>
            <person name="Stielow B."/>
            <person name="Szollosi G."/>
            <person name="Zifcakova L."/>
            <person name="Stursova M."/>
            <person name="Spatafora J.W."/>
            <person name="Tedersoo L."/>
            <person name="Vaario L.-M."/>
            <person name="Yamada A."/>
            <person name="Yan M."/>
            <person name="Wang P."/>
            <person name="Xu J."/>
            <person name="Bruns T."/>
            <person name="Baldrian P."/>
            <person name="Vilgalys R."/>
            <person name="Henrissat B."/>
            <person name="Grigoriev I.V."/>
            <person name="Hibbett D."/>
            <person name="Nagy L.G."/>
            <person name="Martin F.M."/>
        </authorList>
    </citation>
    <scope>NUCLEOTIDE SEQUENCE</scope>
    <source>
        <strain evidence="1">Prilba</strain>
    </source>
</reference>
<evidence type="ECO:0000313" key="1">
    <source>
        <dbReference type="EMBL" id="KAF8475158.1"/>
    </source>
</evidence>
<reference evidence="1" key="2">
    <citation type="journal article" date="2020" name="Nat. Commun.">
        <title>Large-scale genome sequencing of mycorrhizal fungi provides insights into the early evolution of symbiotic traits.</title>
        <authorList>
            <person name="Miyauchi S."/>
            <person name="Kiss E."/>
            <person name="Kuo A."/>
            <person name="Drula E."/>
            <person name="Kohler A."/>
            <person name="Sanchez-Garcia M."/>
            <person name="Morin E."/>
            <person name="Andreopoulos B."/>
            <person name="Barry K.W."/>
            <person name="Bonito G."/>
            <person name="Buee M."/>
            <person name="Carver A."/>
            <person name="Chen C."/>
            <person name="Cichocki N."/>
            <person name="Clum A."/>
            <person name="Culley D."/>
            <person name="Crous P.W."/>
            <person name="Fauchery L."/>
            <person name="Girlanda M."/>
            <person name="Hayes R.D."/>
            <person name="Keri Z."/>
            <person name="LaButti K."/>
            <person name="Lipzen A."/>
            <person name="Lombard V."/>
            <person name="Magnuson J."/>
            <person name="Maillard F."/>
            <person name="Murat C."/>
            <person name="Nolan M."/>
            <person name="Ohm R.A."/>
            <person name="Pangilinan J."/>
            <person name="Pereira M.F."/>
            <person name="Perotto S."/>
            <person name="Peter M."/>
            <person name="Pfister S."/>
            <person name="Riley R."/>
            <person name="Sitrit Y."/>
            <person name="Stielow J.B."/>
            <person name="Szollosi G."/>
            <person name="Zifcakova L."/>
            <person name="Stursova M."/>
            <person name="Spatafora J.W."/>
            <person name="Tedersoo L."/>
            <person name="Vaario L.M."/>
            <person name="Yamada A."/>
            <person name="Yan M."/>
            <person name="Wang P."/>
            <person name="Xu J."/>
            <person name="Bruns T."/>
            <person name="Baldrian P."/>
            <person name="Vilgalys R."/>
            <person name="Dunand C."/>
            <person name="Henrissat B."/>
            <person name="Grigoriev I.V."/>
            <person name="Hibbett D."/>
            <person name="Nagy L.G."/>
            <person name="Martin F.M."/>
        </authorList>
    </citation>
    <scope>NUCLEOTIDE SEQUENCE</scope>
    <source>
        <strain evidence="1">Prilba</strain>
    </source>
</reference>
<organism evidence="1 2">
    <name type="scientific">Russula ochroleuca</name>
    <dbReference type="NCBI Taxonomy" id="152965"/>
    <lineage>
        <taxon>Eukaryota</taxon>
        <taxon>Fungi</taxon>
        <taxon>Dikarya</taxon>
        <taxon>Basidiomycota</taxon>
        <taxon>Agaricomycotina</taxon>
        <taxon>Agaricomycetes</taxon>
        <taxon>Russulales</taxon>
        <taxon>Russulaceae</taxon>
        <taxon>Russula</taxon>
    </lineage>
</organism>
<feature type="non-terminal residue" evidence="1">
    <location>
        <position position="1"/>
    </location>
</feature>
<keyword evidence="2" id="KW-1185">Reference proteome</keyword>